<evidence type="ECO:0000256" key="3">
    <source>
        <dbReference type="ARBA" id="ARBA00023027"/>
    </source>
</evidence>
<keyword evidence="3" id="KW-0520">NAD</keyword>
<keyword evidence="2" id="KW-0560">Oxidoreductase</keyword>
<dbReference type="Proteomes" id="UP000886520">
    <property type="component" value="Chromosome 21"/>
</dbReference>
<evidence type="ECO:0000313" key="6">
    <source>
        <dbReference type="Proteomes" id="UP000886520"/>
    </source>
</evidence>
<organism evidence="5 6">
    <name type="scientific">Adiantum capillus-veneris</name>
    <name type="common">Maidenhair fern</name>
    <dbReference type="NCBI Taxonomy" id="13818"/>
    <lineage>
        <taxon>Eukaryota</taxon>
        <taxon>Viridiplantae</taxon>
        <taxon>Streptophyta</taxon>
        <taxon>Embryophyta</taxon>
        <taxon>Tracheophyta</taxon>
        <taxon>Polypodiopsida</taxon>
        <taxon>Polypodiidae</taxon>
        <taxon>Polypodiales</taxon>
        <taxon>Pteridineae</taxon>
        <taxon>Pteridaceae</taxon>
        <taxon>Vittarioideae</taxon>
        <taxon>Adiantum</taxon>
    </lineage>
</organism>
<evidence type="ECO:0000256" key="4">
    <source>
        <dbReference type="ARBA" id="ARBA00023098"/>
    </source>
</evidence>
<dbReference type="EMBL" id="JABFUD020000021">
    <property type="protein sequence ID" value="KAI5062860.1"/>
    <property type="molecule type" value="Genomic_DNA"/>
</dbReference>
<keyword evidence="6" id="KW-1185">Reference proteome</keyword>
<dbReference type="PRINTS" id="PR00081">
    <property type="entry name" value="GDHRDH"/>
</dbReference>
<comment type="caution">
    <text evidence="5">The sequence shown here is derived from an EMBL/GenBank/DDBJ whole genome shotgun (WGS) entry which is preliminary data.</text>
</comment>
<proteinExistence type="inferred from homology"/>
<protein>
    <submittedName>
        <fullName evidence="5">Uncharacterized protein</fullName>
    </submittedName>
</protein>
<name>A0A9D4Z6H4_ADICA</name>
<dbReference type="Gene3D" id="3.40.50.720">
    <property type="entry name" value="NAD(P)-binding Rossmann-like Domain"/>
    <property type="match status" value="1"/>
</dbReference>
<dbReference type="SUPFAM" id="SSF51735">
    <property type="entry name" value="NAD(P)-binding Rossmann-fold domains"/>
    <property type="match status" value="1"/>
</dbReference>
<keyword evidence="4" id="KW-0443">Lipid metabolism</keyword>
<sequence>MAYVVSHAVLGIMRAACSDLGQYGIQVNCVSPCAVVTPLALSFFRKAFSDPLLPKESIQDIFDKSHILEGHSLSTLDIACAALYLASDDSKFVSGLNLVVDGGTSSTSQMFKHLTFGK</sequence>
<dbReference type="PANTHER" id="PTHR43180:SF28">
    <property type="entry name" value="NAD(P)-BINDING ROSSMANN-FOLD SUPERFAMILY PROTEIN"/>
    <property type="match status" value="1"/>
</dbReference>
<accession>A0A9D4Z6H4</accession>
<dbReference type="GO" id="GO:0006629">
    <property type="term" value="P:lipid metabolic process"/>
    <property type="evidence" value="ECO:0007669"/>
    <property type="project" value="UniProtKB-KW"/>
</dbReference>
<dbReference type="AlphaFoldDB" id="A0A9D4Z6H4"/>
<gene>
    <name evidence="5" type="ORF">GOP47_0021407</name>
</gene>
<dbReference type="Pfam" id="PF13561">
    <property type="entry name" value="adh_short_C2"/>
    <property type="match status" value="1"/>
</dbReference>
<dbReference type="OrthoDB" id="294295at2759"/>
<dbReference type="InterPro" id="IPR036291">
    <property type="entry name" value="NAD(P)-bd_dom_sf"/>
</dbReference>
<reference evidence="5" key="1">
    <citation type="submission" date="2021-01" db="EMBL/GenBank/DDBJ databases">
        <title>Adiantum capillus-veneris genome.</title>
        <authorList>
            <person name="Fang Y."/>
            <person name="Liao Q."/>
        </authorList>
    </citation>
    <scope>NUCLEOTIDE SEQUENCE</scope>
    <source>
        <strain evidence="5">H3</strain>
        <tissue evidence="5">Leaf</tissue>
    </source>
</reference>
<dbReference type="PANTHER" id="PTHR43180">
    <property type="entry name" value="3-OXOACYL-(ACYL-CARRIER-PROTEIN) REDUCTASE (AFU_ORTHOLOGUE AFUA_6G11210)"/>
    <property type="match status" value="1"/>
</dbReference>
<evidence type="ECO:0000256" key="1">
    <source>
        <dbReference type="ARBA" id="ARBA00006484"/>
    </source>
</evidence>
<dbReference type="InterPro" id="IPR002347">
    <property type="entry name" value="SDR_fam"/>
</dbReference>
<dbReference type="GO" id="GO:0016491">
    <property type="term" value="F:oxidoreductase activity"/>
    <property type="evidence" value="ECO:0007669"/>
    <property type="project" value="UniProtKB-KW"/>
</dbReference>
<evidence type="ECO:0000256" key="2">
    <source>
        <dbReference type="ARBA" id="ARBA00023002"/>
    </source>
</evidence>
<comment type="similarity">
    <text evidence="1">Belongs to the short-chain dehydrogenases/reductases (SDR) family.</text>
</comment>
<evidence type="ECO:0000313" key="5">
    <source>
        <dbReference type="EMBL" id="KAI5062860.1"/>
    </source>
</evidence>